<comment type="caution">
    <text evidence="2">The sequence shown here is derived from an EMBL/GenBank/DDBJ whole genome shotgun (WGS) entry which is preliminary data.</text>
</comment>
<evidence type="ECO:0000313" key="3">
    <source>
        <dbReference type="Proteomes" id="UP000309038"/>
    </source>
</evidence>
<organism evidence="2 3">
    <name type="scientific">Hermanssonia centrifuga</name>
    <dbReference type="NCBI Taxonomy" id="98765"/>
    <lineage>
        <taxon>Eukaryota</taxon>
        <taxon>Fungi</taxon>
        <taxon>Dikarya</taxon>
        <taxon>Basidiomycota</taxon>
        <taxon>Agaricomycotina</taxon>
        <taxon>Agaricomycetes</taxon>
        <taxon>Polyporales</taxon>
        <taxon>Meruliaceae</taxon>
        <taxon>Hermanssonia</taxon>
    </lineage>
</organism>
<proteinExistence type="predicted"/>
<gene>
    <name evidence="2" type="ORF">EW026_g1588</name>
</gene>
<accession>A0A4S4KRJ4</accession>
<evidence type="ECO:0000256" key="1">
    <source>
        <dbReference type="SAM" id="MobiDB-lite"/>
    </source>
</evidence>
<protein>
    <submittedName>
        <fullName evidence="2">Uncharacterized protein</fullName>
    </submittedName>
</protein>
<feature type="region of interest" description="Disordered" evidence="1">
    <location>
        <begin position="159"/>
        <end position="182"/>
    </location>
</feature>
<sequence length="445" mass="49633">MSHFTQSPNQNITRHIPPQHSMADDSAWVREGNDAPLVGNSAQLNDRWMMENGLIGYSDMFSSNNFNSPTNFYNGPAFQFQDSMVADYSNMPNALGLDPFTAAHNAQTYTRTHMQSFHPSEHPSPSHSGRLPLPQIKTTDLRASPNHFLYPRSPADMFVDSSTGPRSALTSSSPSTAGHSTLLMTPASLPAQSQLSLPYVDGSHLSPSSPYRYPASYRKSPSPPKSPYTPYLTPNTPSSAEYFPAEGSASPYNLPRLSINANAQTHPTVYELAGQWPNLNKMIPQKSYRPHTQSDRRRYVEEVELEGPIMFYMANPAACGIPLKDALNCKFARLEGRDDQMFVQCGPSISIRLMWPGYVSWSRQIPTRDFRSPPGPITRSKLAKNVAKTIQRFIDETKTRPMEDADPRWKVGIKGINIDDLELVGLQHVSKGSWQAHLRLRSGHT</sequence>
<feature type="compositionally biased region" description="Polar residues" evidence="1">
    <location>
        <begin position="160"/>
        <end position="182"/>
    </location>
</feature>
<feature type="region of interest" description="Disordered" evidence="1">
    <location>
        <begin position="114"/>
        <end position="133"/>
    </location>
</feature>
<dbReference type="EMBL" id="SGPJ01000033">
    <property type="protein sequence ID" value="THH01054.1"/>
    <property type="molecule type" value="Genomic_DNA"/>
</dbReference>
<evidence type="ECO:0000313" key="2">
    <source>
        <dbReference type="EMBL" id="THH01054.1"/>
    </source>
</evidence>
<feature type="compositionally biased region" description="Polar residues" evidence="1">
    <location>
        <begin position="1"/>
        <end position="13"/>
    </location>
</feature>
<feature type="region of interest" description="Disordered" evidence="1">
    <location>
        <begin position="211"/>
        <end position="233"/>
    </location>
</feature>
<feature type="compositionally biased region" description="Low complexity" evidence="1">
    <location>
        <begin position="211"/>
        <end position="220"/>
    </location>
</feature>
<reference evidence="2 3" key="1">
    <citation type="submission" date="2019-02" db="EMBL/GenBank/DDBJ databases">
        <title>Genome sequencing of the rare red list fungi Phlebia centrifuga.</title>
        <authorList>
            <person name="Buettner E."/>
            <person name="Kellner H."/>
        </authorList>
    </citation>
    <scope>NUCLEOTIDE SEQUENCE [LARGE SCALE GENOMIC DNA]</scope>
    <source>
        <strain evidence="2 3">DSM 108282</strain>
    </source>
</reference>
<name>A0A4S4KRJ4_9APHY</name>
<keyword evidence="3" id="KW-1185">Reference proteome</keyword>
<dbReference type="AlphaFoldDB" id="A0A4S4KRJ4"/>
<feature type="region of interest" description="Disordered" evidence="1">
    <location>
        <begin position="1"/>
        <end position="24"/>
    </location>
</feature>
<dbReference type="Proteomes" id="UP000309038">
    <property type="component" value="Unassembled WGS sequence"/>
</dbReference>